<gene>
    <name evidence="2" type="ORF">Pmar_PMAR000408</name>
</gene>
<proteinExistence type="predicted"/>
<dbReference type="AlphaFoldDB" id="C5L4D2"/>
<keyword evidence="3" id="KW-1185">Reference proteome</keyword>
<evidence type="ECO:0000313" key="3">
    <source>
        <dbReference type="Proteomes" id="UP000007800"/>
    </source>
</evidence>
<feature type="region of interest" description="Disordered" evidence="1">
    <location>
        <begin position="1"/>
        <end position="21"/>
    </location>
</feature>
<sequence length="144" mass="15942">MRRSRWAPRKASSESSPQNLRDRAIKLAHNSHMYSPCNLRKLVLQPKEASAGIASNYLLGHPEDQPVYGNRELVRKEVIHVEESSALPRLLTLPIDSRCAKSNRDTASSRVESCDSALRISKYLNDVSPSASTVEGLDSVEVGD</sequence>
<evidence type="ECO:0000313" key="2">
    <source>
        <dbReference type="EMBL" id="EER08369.1"/>
    </source>
</evidence>
<accession>C5L4D2</accession>
<dbReference type="GeneID" id="9041233"/>
<name>C5L4D2_PERM5</name>
<dbReference type="InParanoid" id="C5L4D2"/>
<reference evidence="2 3" key="1">
    <citation type="submission" date="2008-07" db="EMBL/GenBank/DDBJ databases">
        <authorList>
            <person name="El-Sayed N."/>
            <person name="Caler E."/>
            <person name="Inman J."/>
            <person name="Amedeo P."/>
            <person name="Hass B."/>
            <person name="Wortman J."/>
        </authorList>
    </citation>
    <scope>NUCLEOTIDE SEQUENCE [LARGE SCALE GENOMIC DNA]</scope>
    <source>
        <strain evidence="3">ATCC 50983 / TXsc</strain>
    </source>
</reference>
<evidence type="ECO:0000256" key="1">
    <source>
        <dbReference type="SAM" id="MobiDB-lite"/>
    </source>
</evidence>
<dbReference type="EMBL" id="GG679081">
    <property type="protein sequence ID" value="EER08369.1"/>
    <property type="molecule type" value="Genomic_DNA"/>
</dbReference>
<protein>
    <submittedName>
        <fullName evidence="2">Uncharacterized protein</fullName>
    </submittedName>
</protein>
<organism evidence="3">
    <name type="scientific">Perkinsus marinus (strain ATCC 50983 / TXsc)</name>
    <dbReference type="NCBI Taxonomy" id="423536"/>
    <lineage>
        <taxon>Eukaryota</taxon>
        <taxon>Sar</taxon>
        <taxon>Alveolata</taxon>
        <taxon>Perkinsozoa</taxon>
        <taxon>Perkinsea</taxon>
        <taxon>Perkinsida</taxon>
        <taxon>Perkinsidae</taxon>
        <taxon>Perkinsus</taxon>
    </lineage>
</organism>
<dbReference type="RefSeq" id="XP_002776553.1">
    <property type="nucleotide sequence ID" value="XM_002776507.1"/>
</dbReference>
<dbReference type="Proteomes" id="UP000007800">
    <property type="component" value="Unassembled WGS sequence"/>
</dbReference>